<feature type="transmembrane region" description="Helical" evidence="1">
    <location>
        <begin position="7"/>
        <end position="25"/>
    </location>
</feature>
<dbReference type="AlphaFoldDB" id="A0A0F9LW98"/>
<evidence type="ECO:0000256" key="1">
    <source>
        <dbReference type="SAM" id="Phobius"/>
    </source>
</evidence>
<dbReference type="EMBL" id="LAZR01006537">
    <property type="protein sequence ID" value="KKM91406.1"/>
    <property type="molecule type" value="Genomic_DNA"/>
</dbReference>
<dbReference type="InterPro" id="IPR013783">
    <property type="entry name" value="Ig-like_fold"/>
</dbReference>
<keyword evidence="1" id="KW-1133">Transmembrane helix</keyword>
<keyword evidence="1" id="KW-0472">Membrane</keyword>
<sequence length="875" mass="99073">MKSQNKLISKCLFTVILILTFQFYINQSTIAQSSSMIVEYADSITTIGLDNSTILDNKTQEIDSMIIVEYAESSYEFYPQYSENLSNIATEVTSRIIIDYADSITNLELIEPEYLDQALSGPKVTVNSPNGNYYNTSPELDVDFEDISGLDSAYYKVDSYLPIGTDILGWFEIFSNYGGNNFTTDFSMDIDLWNSLNDGSHLVYFKTWDDSGNIIDGASHSWQFYKDTTAPTITINLPDGIYYAESPTMDVDFSDLAGLDAAYYKVDSYTPIGMDTTGWIQIFDIFGGTFYTSDFTLDNSIWAFLSEGSHIMYFKVWDDLGNINDGDTLSWQFYKDLTMPEISLNILDGSYYSSPPLIDTDFSDPAGLDAAYYKVDSYTPIGMDTTGWIQIFDIFGGTLYTSDFTLDNSIWAFLSEGSHIMYFKVWDDLGNINDGDTPSWQFYKDSIAPSIIVNTSNENYYTSPPTFKVYFADNNSLDSAYFKIDSYAPTGMDTTGWTQIFSDTSNMSYTANIKINNEMWNSLDDSLYRIYFKCWDDVGNINDGSSPFWQFFKYSGIPLININTPSGDYYNSSPIMDVDFFDPTGLDAAYYRVDSYLPAGSDTIGWTQIFDNYNNQNFTNNVIMDNSIWLSLSEGSHIVYFKVWNNSGIINDGSTPSWQFYKDTIPPKISLLSPPENGIYQSIITVQINVSGHSNFYYSWDNAPFTLTTLTTFNLPNDDGIHTLYIKAVDEAGNMASSSHTFIIDNIPPSAEVQGMRDNLHISSIITIRVTPYDEYGINHISFYLGSQLLSQQTSDYIYRFDPSMYSYGGYIFTIEIEDLAGNILSRDFTINIEEPQKNLWQNLMEQGILIPIIGAIFTGIVGVVFVYIKRKLKK</sequence>
<organism evidence="2">
    <name type="scientific">marine sediment metagenome</name>
    <dbReference type="NCBI Taxonomy" id="412755"/>
    <lineage>
        <taxon>unclassified sequences</taxon>
        <taxon>metagenomes</taxon>
        <taxon>ecological metagenomes</taxon>
    </lineage>
</organism>
<dbReference type="Gene3D" id="2.60.40.10">
    <property type="entry name" value="Immunoglobulins"/>
    <property type="match status" value="1"/>
</dbReference>
<proteinExistence type="predicted"/>
<name>A0A0F9LW98_9ZZZZ</name>
<accession>A0A0F9LW98</accession>
<evidence type="ECO:0000313" key="2">
    <source>
        <dbReference type="EMBL" id="KKM91406.1"/>
    </source>
</evidence>
<gene>
    <name evidence="2" type="ORF">LCGC14_1228830</name>
</gene>
<reference evidence="2" key="1">
    <citation type="journal article" date="2015" name="Nature">
        <title>Complex archaea that bridge the gap between prokaryotes and eukaryotes.</title>
        <authorList>
            <person name="Spang A."/>
            <person name="Saw J.H."/>
            <person name="Jorgensen S.L."/>
            <person name="Zaremba-Niedzwiedzka K."/>
            <person name="Martijn J."/>
            <person name="Lind A.E."/>
            <person name="van Eijk R."/>
            <person name="Schleper C."/>
            <person name="Guy L."/>
            <person name="Ettema T.J."/>
        </authorList>
    </citation>
    <scope>NUCLEOTIDE SEQUENCE</scope>
</reference>
<comment type="caution">
    <text evidence="2">The sequence shown here is derived from an EMBL/GenBank/DDBJ whole genome shotgun (WGS) entry which is preliminary data.</text>
</comment>
<feature type="transmembrane region" description="Helical" evidence="1">
    <location>
        <begin position="849"/>
        <end position="869"/>
    </location>
</feature>
<keyword evidence="1" id="KW-0812">Transmembrane</keyword>
<protein>
    <recommendedName>
        <fullName evidence="3">Ig-like domain-containing protein</fullName>
    </recommendedName>
</protein>
<evidence type="ECO:0008006" key="3">
    <source>
        <dbReference type="Google" id="ProtNLM"/>
    </source>
</evidence>